<reference evidence="5 6" key="1">
    <citation type="submission" date="2016-01" db="EMBL/GenBank/DDBJ databases">
        <title>Complete genome sequence of strain Lentibacillus amyloliquefaciens LAM0015T isolated from saline sediment.</title>
        <authorList>
            <person name="Wang J.-L."/>
            <person name="He M.-X."/>
        </authorList>
    </citation>
    <scope>NUCLEOTIDE SEQUENCE [LARGE SCALE GENOMIC DNA]</scope>
    <source>
        <strain evidence="5 6">LAM0015</strain>
    </source>
</reference>
<dbReference type="OrthoDB" id="9809356at2"/>
<dbReference type="SUPFAM" id="SSF53623">
    <property type="entry name" value="MurD-like peptide ligases, catalytic domain"/>
    <property type="match status" value="1"/>
</dbReference>
<dbReference type="GO" id="GO:0004326">
    <property type="term" value="F:tetrahydrofolylpolyglutamate synthase activity"/>
    <property type="evidence" value="ECO:0007669"/>
    <property type="project" value="InterPro"/>
</dbReference>
<evidence type="ECO:0000256" key="2">
    <source>
        <dbReference type="ARBA" id="ARBA00022598"/>
    </source>
</evidence>
<dbReference type="GO" id="GO:0005737">
    <property type="term" value="C:cytoplasm"/>
    <property type="evidence" value="ECO:0007669"/>
    <property type="project" value="TreeGrafter"/>
</dbReference>
<organism evidence="5 6">
    <name type="scientific">Lentibacillus amyloliquefaciens</name>
    <dbReference type="NCBI Taxonomy" id="1472767"/>
    <lineage>
        <taxon>Bacteria</taxon>
        <taxon>Bacillati</taxon>
        <taxon>Bacillota</taxon>
        <taxon>Bacilli</taxon>
        <taxon>Bacillales</taxon>
        <taxon>Bacillaceae</taxon>
        <taxon>Lentibacillus</taxon>
    </lineage>
</organism>
<keyword evidence="2" id="KW-0436">Ligase</keyword>
<dbReference type="KEGG" id="lao:AOX59_06075"/>
<dbReference type="PANTHER" id="PTHR11136:SF0">
    <property type="entry name" value="DIHYDROFOLATE SYNTHETASE-RELATED"/>
    <property type="match status" value="1"/>
</dbReference>
<evidence type="ECO:0008006" key="7">
    <source>
        <dbReference type="Google" id="ProtNLM"/>
    </source>
</evidence>
<dbReference type="EMBL" id="CP013862">
    <property type="protein sequence ID" value="ALX48212.1"/>
    <property type="molecule type" value="Genomic_DNA"/>
</dbReference>
<evidence type="ECO:0000256" key="1">
    <source>
        <dbReference type="ARBA" id="ARBA00008276"/>
    </source>
</evidence>
<dbReference type="Gene3D" id="3.40.1190.10">
    <property type="entry name" value="Mur-like, catalytic domain"/>
    <property type="match status" value="1"/>
</dbReference>
<name>A0A0U4FKD1_9BACI</name>
<evidence type="ECO:0000313" key="6">
    <source>
        <dbReference type="Proteomes" id="UP000050331"/>
    </source>
</evidence>
<dbReference type="GO" id="GO:0005524">
    <property type="term" value="F:ATP binding"/>
    <property type="evidence" value="ECO:0007669"/>
    <property type="project" value="UniProtKB-KW"/>
</dbReference>
<evidence type="ECO:0000256" key="4">
    <source>
        <dbReference type="ARBA" id="ARBA00022840"/>
    </source>
</evidence>
<protein>
    <recommendedName>
        <fullName evidence="7">Mur ligase central domain-containing protein</fullName>
    </recommendedName>
</protein>
<dbReference type="RefSeq" id="WP_068443285.1">
    <property type="nucleotide sequence ID" value="NZ_CP013862.1"/>
</dbReference>
<dbReference type="AlphaFoldDB" id="A0A0U4FKD1"/>
<proteinExistence type="inferred from homology"/>
<dbReference type="PANTHER" id="PTHR11136">
    <property type="entry name" value="FOLYLPOLYGLUTAMATE SYNTHASE-RELATED"/>
    <property type="match status" value="1"/>
</dbReference>
<comment type="similarity">
    <text evidence="1">Belongs to the folylpolyglutamate synthase family.</text>
</comment>
<gene>
    <name evidence="5" type="ORF">AOX59_06075</name>
</gene>
<dbReference type="Proteomes" id="UP000050331">
    <property type="component" value="Chromosome"/>
</dbReference>
<accession>A0A0U4FKD1</accession>
<keyword evidence="6" id="KW-1185">Reference proteome</keyword>
<keyword evidence="4" id="KW-0067">ATP-binding</keyword>
<sequence>MFEDFSQVEAFFQKRKQYGVKPGLDRIQKLLELLGNPQEKVDAIHVAGTNGKGSTINYLKNALMRNGYGVGVFISPSLEGLTGHILLNEIKISEKELIHYVNVVFPFIKRLDRESNHPTEFEMMTAISFLYFADNADFTLIEAGMGAGRIRPTVSPPFCRL</sequence>
<evidence type="ECO:0000256" key="3">
    <source>
        <dbReference type="ARBA" id="ARBA00022741"/>
    </source>
</evidence>
<dbReference type="STRING" id="1472767.AOX59_06075"/>
<dbReference type="InterPro" id="IPR036565">
    <property type="entry name" value="Mur-like_cat_sf"/>
</dbReference>
<keyword evidence="3" id="KW-0547">Nucleotide-binding</keyword>
<evidence type="ECO:0000313" key="5">
    <source>
        <dbReference type="EMBL" id="ALX48212.1"/>
    </source>
</evidence>
<dbReference type="GO" id="GO:0008841">
    <property type="term" value="F:dihydrofolate synthase activity"/>
    <property type="evidence" value="ECO:0007669"/>
    <property type="project" value="TreeGrafter"/>
</dbReference>
<dbReference type="InterPro" id="IPR001645">
    <property type="entry name" value="Folylpolyglutamate_synth"/>
</dbReference>